<keyword evidence="3" id="KW-0645">Protease</keyword>
<dbReference type="AlphaFoldDB" id="A0A8T4GZH6"/>
<name>A0A8T4GZH6_9EURY</name>
<keyword evidence="4" id="KW-1185">Reference proteome</keyword>
<feature type="transmembrane region" description="Helical" evidence="1">
    <location>
        <begin position="206"/>
        <end position="225"/>
    </location>
</feature>
<feature type="domain" description="CAAX prenyl protease 2/Lysostaphin resistance protein A-like" evidence="2">
    <location>
        <begin position="142"/>
        <end position="237"/>
    </location>
</feature>
<keyword evidence="3" id="KW-0378">Hydrolase</keyword>
<comment type="caution">
    <text evidence="3">The sequence shown here is derived from an EMBL/GenBank/DDBJ whole genome shotgun (WGS) entry which is preliminary data.</text>
</comment>
<feature type="transmembrane region" description="Helical" evidence="1">
    <location>
        <begin position="20"/>
        <end position="45"/>
    </location>
</feature>
<accession>A0A8T4GZH6</accession>
<protein>
    <submittedName>
        <fullName evidence="3">Membrane protease YdiL (CAAX protease family)</fullName>
    </submittedName>
</protein>
<dbReference type="GO" id="GO:0080120">
    <property type="term" value="P:CAAX-box protein maturation"/>
    <property type="evidence" value="ECO:0007669"/>
    <property type="project" value="UniProtKB-ARBA"/>
</dbReference>
<gene>
    <name evidence="3" type="ORF">J2753_002913</name>
</gene>
<dbReference type="GO" id="GO:0004175">
    <property type="term" value="F:endopeptidase activity"/>
    <property type="evidence" value="ECO:0007669"/>
    <property type="project" value="UniProtKB-ARBA"/>
</dbReference>
<feature type="transmembrane region" description="Helical" evidence="1">
    <location>
        <begin position="51"/>
        <end position="72"/>
    </location>
</feature>
<proteinExistence type="predicted"/>
<dbReference type="OrthoDB" id="331240at2157"/>
<dbReference type="Pfam" id="PF02517">
    <property type="entry name" value="Rce1-like"/>
    <property type="match status" value="1"/>
</dbReference>
<evidence type="ECO:0000313" key="4">
    <source>
        <dbReference type="Proteomes" id="UP000823736"/>
    </source>
</evidence>
<dbReference type="GO" id="GO:0006508">
    <property type="term" value="P:proteolysis"/>
    <property type="evidence" value="ECO:0007669"/>
    <property type="project" value="UniProtKB-KW"/>
</dbReference>
<dbReference type="RefSeq" id="WP_209492728.1">
    <property type="nucleotide sequence ID" value="NZ_JAGGLC010000007.1"/>
</dbReference>
<evidence type="ECO:0000259" key="2">
    <source>
        <dbReference type="Pfam" id="PF02517"/>
    </source>
</evidence>
<feature type="transmembrane region" description="Helical" evidence="1">
    <location>
        <begin position="182"/>
        <end position="200"/>
    </location>
</feature>
<evidence type="ECO:0000313" key="3">
    <source>
        <dbReference type="EMBL" id="MBP1988391.1"/>
    </source>
</evidence>
<feature type="transmembrane region" description="Helical" evidence="1">
    <location>
        <begin position="137"/>
        <end position="161"/>
    </location>
</feature>
<evidence type="ECO:0000256" key="1">
    <source>
        <dbReference type="SAM" id="Phobius"/>
    </source>
</evidence>
<organism evidence="3 4">
    <name type="scientific">Halolamina salifodinae</name>
    <dbReference type="NCBI Taxonomy" id="1202767"/>
    <lineage>
        <taxon>Archaea</taxon>
        <taxon>Methanobacteriati</taxon>
        <taxon>Methanobacteriota</taxon>
        <taxon>Stenosarchaea group</taxon>
        <taxon>Halobacteria</taxon>
        <taxon>Halobacteriales</taxon>
        <taxon>Haloferacaceae</taxon>
    </lineage>
</organism>
<keyword evidence="1" id="KW-0812">Transmembrane</keyword>
<dbReference type="Proteomes" id="UP000823736">
    <property type="component" value="Unassembled WGS sequence"/>
</dbReference>
<dbReference type="InterPro" id="IPR003675">
    <property type="entry name" value="Rce1/LyrA-like_dom"/>
</dbReference>
<feature type="transmembrane region" description="Helical" evidence="1">
    <location>
        <begin position="93"/>
        <end position="117"/>
    </location>
</feature>
<keyword evidence="1" id="KW-1133">Transmembrane helix</keyword>
<keyword evidence="1" id="KW-0472">Membrane</keyword>
<reference evidence="3" key="1">
    <citation type="submission" date="2021-03" db="EMBL/GenBank/DDBJ databases">
        <title>Genomic Encyclopedia of Type Strains, Phase IV (KMG-IV): sequencing the most valuable type-strain genomes for metagenomic binning, comparative biology and taxonomic classification.</title>
        <authorList>
            <person name="Goeker M."/>
        </authorList>
    </citation>
    <scope>NUCLEOTIDE SEQUENCE</scope>
    <source>
        <strain evidence="3">DSM 26232</strain>
    </source>
</reference>
<sequence length="304" mass="31793">MRIVRERDSGRVRASIRAVLPAVVALVLFVGASTLVGGLLGAGMATATAGLVFVLLAFNSALYAALTAGALRGAAWLDRRPWRAFGFHVDRRWLRNVVAGGAISLVAVGVSVGYGQFRGFRAVDLGAAGVSGPGGSLVVGLVVVGFLVMSLLGNVFEEVLYRGIMLRNFVDGLTARGQSLRVAAAIATLAGTVLFGLYHVPLRGNVVVAVDAAVVGITFSLAYLLTGELGLALGVHAGRFPLNVLPGATLGPFEFHQVLTFSQNTLAANLEIKLVRLGLTCLLLLGWCSLFDGGVRVARSLRRE</sequence>
<dbReference type="EMBL" id="JAGGLC010000007">
    <property type="protein sequence ID" value="MBP1988391.1"/>
    <property type="molecule type" value="Genomic_DNA"/>
</dbReference>